<evidence type="ECO:0000256" key="12">
    <source>
        <dbReference type="ARBA" id="ARBA00022958"/>
    </source>
</evidence>
<keyword evidence="8 16" id="KW-0808">Transferase</keyword>
<feature type="binding site" evidence="16">
    <location>
        <position position="114"/>
    </location>
    <ligand>
        <name>ATP</name>
        <dbReference type="ChEBI" id="CHEBI:30616"/>
    </ligand>
</feature>
<keyword evidence="11 16" id="KW-0067">ATP-binding</keyword>
<dbReference type="GO" id="GO:0046872">
    <property type="term" value="F:metal ion binding"/>
    <property type="evidence" value="ECO:0007669"/>
    <property type="project" value="UniProtKB-KW"/>
</dbReference>
<dbReference type="CDD" id="cd24015">
    <property type="entry name" value="ASKHA_NBD_PanK-III"/>
    <property type="match status" value="1"/>
</dbReference>
<comment type="caution">
    <text evidence="17">The sequence shown here is derived from an EMBL/GenBank/DDBJ whole genome shotgun (WGS) entry which is preliminary data.</text>
</comment>
<dbReference type="GO" id="GO:0005737">
    <property type="term" value="C:cytoplasm"/>
    <property type="evidence" value="ECO:0007669"/>
    <property type="project" value="UniProtKB-SubCell"/>
</dbReference>
<dbReference type="HAMAP" id="MF_01274">
    <property type="entry name" value="Pantothen_kinase_3"/>
    <property type="match status" value="1"/>
</dbReference>
<name>A0A388TAZ2_TERA1</name>
<evidence type="ECO:0000313" key="17">
    <source>
        <dbReference type="EMBL" id="GBR73918.1"/>
    </source>
</evidence>
<evidence type="ECO:0000256" key="16">
    <source>
        <dbReference type="HAMAP-Rule" id="MF_01274"/>
    </source>
</evidence>
<reference evidence="17 18" key="1">
    <citation type="journal article" date="2019" name="ISME J.">
        <title>Genome analyses of uncultured TG2/ZB3 bacteria in 'Margulisbacteria' specifically attached to ectosymbiotic spirochetes of protists in the termite gut.</title>
        <authorList>
            <person name="Utami Y.D."/>
            <person name="Kuwahara H."/>
            <person name="Igai K."/>
            <person name="Murakami T."/>
            <person name="Sugaya K."/>
            <person name="Morikawa T."/>
            <person name="Nagura Y."/>
            <person name="Yuki M."/>
            <person name="Deevong P."/>
            <person name="Inoue T."/>
            <person name="Kihara K."/>
            <person name="Lo N."/>
            <person name="Yamada A."/>
            <person name="Ohkuma M."/>
            <person name="Hongoh Y."/>
        </authorList>
    </citation>
    <scope>NUCLEOTIDE SEQUENCE [LARGE SCALE GENOMIC DNA]</scope>
    <source>
        <strain evidence="17">NkOx7-01</strain>
    </source>
</reference>
<dbReference type="InterPro" id="IPR043129">
    <property type="entry name" value="ATPase_NBD"/>
</dbReference>
<comment type="subunit">
    <text evidence="5 16">Homodimer.</text>
</comment>
<dbReference type="PANTHER" id="PTHR34265:SF1">
    <property type="entry name" value="TYPE III PANTOTHENATE KINASE"/>
    <property type="match status" value="1"/>
</dbReference>
<evidence type="ECO:0000256" key="7">
    <source>
        <dbReference type="ARBA" id="ARBA00022490"/>
    </source>
</evidence>
<feature type="binding site" evidence="16">
    <location>
        <begin position="6"/>
        <end position="13"/>
    </location>
    <ligand>
        <name>ATP</name>
        <dbReference type="ChEBI" id="CHEBI:30616"/>
    </ligand>
</feature>
<evidence type="ECO:0000256" key="4">
    <source>
        <dbReference type="ARBA" id="ARBA00005225"/>
    </source>
</evidence>
<dbReference type="SUPFAM" id="SSF53067">
    <property type="entry name" value="Actin-like ATPase domain"/>
    <property type="match status" value="2"/>
</dbReference>
<sequence length="229" mass="25323">MKLCLDAGNTSITLGFFENDKLIQKSTLPTDDYRKFRLTQKIDRVVYASVVPRLDEYFARYFSQTNFTRLTYQHIKNIRIALPKKSEIGIDRLVNASGAAVFYGGSAVIIDLGTATTFCVLSQNVYRGGLICPGLNLTRIVLHEKTAKLPLIELKSKPPQLIGNSTVKAMQSGIYYGYAALINGLVAALQKKVPRAKIIATGGYAELLARDINVDIIDTDLTLKSLNLF</sequence>
<comment type="caution">
    <text evidence="16">Lacks conserved residue(s) required for the propagation of feature annotation.</text>
</comment>
<comment type="catalytic activity">
    <reaction evidence="1 16">
        <text>(R)-pantothenate + ATP = (R)-4'-phosphopantothenate + ADP + H(+)</text>
        <dbReference type="Rhea" id="RHEA:16373"/>
        <dbReference type="ChEBI" id="CHEBI:10986"/>
        <dbReference type="ChEBI" id="CHEBI:15378"/>
        <dbReference type="ChEBI" id="CHEBI:29032"/>
        <dbReference type="ChEBI" id="CHEBI:30616"/>
        <dbReference type="ChEBI" id="CHEBI:456216"/>
        <dbReference type="EC" id="2.7.1.33"/>
    </reaction>
</comment>
<feature type="binding site" evidence="16">
    <location>
        <position position="166"/>
    </location>
    <ligand>
        <name>substrate</name>
    </ligand>
</feature>
<comment type="similarity">
    <text evidence="14 16">Belongs to the type III pantothenate kinase family.</text>
</comment>
<comment type="cofactor">
    <cofactor evidence="2">
        <name>K(+)</name>
        <dbReference type="ChEBI" id="CHEBI:29103"/>
    </cofactor>
</comment>
<evidence type="ECO:0000256" key="9">
    <source>
        <dbReference type="ARBA" id="ARBA00022741"/>
    </source>
</evidence>
<evidence type="ECO:0000313" key="18">
    <source>
        <dbReference type="Proteomes" id="UP000269352"/>
    </source>
</evidence>
<evidence type="ECO:0000256" key="1">
    <source>
        <dbReference type="ARBA" id="ARBA00001206"/>
    </source>
</evidence>
<keyword evidence="18" id="KW-1185">Reference proteome</keyword>
<dbReference type="EC" id="2.7.1.33" evidence="6 16"/>
<evidence type="ECO:0000256" key="5">
    <source>
        <dbReference type="ARBA" id="ARBA00011738"/>
    </source>
</evidence>
<evidence type="ECO:0000256" key="14">
    <source>
        <dbReference type="ARBA" id="ARBA00038036"/>
    </source>
</evidence>
<keyword evidence="12 16" id="KW-0630">Potassium</keyword>
<dbReference type="AlphaFoldDB" id="A0A388TAZ2"/>
<proteinExistence type="inferred from homology"/>
<keyword evidence="10 16" id="KW-0418">Kinase</keyword>
<organism evidence="17 18">
    <name type="scientific">Termititenax aidoneus</name>
    <dbReference type="NCBI Taxonomy" id="2218524"/>
    <lineage>
        <taxon>Bacteria</taxon>
        <taxon>Bacillati</taxon>
        <taxon>Candidatus Margulisiibacteriota</taxon>
        <taxon>Candidatus Termititenacia</taxon>
        <taxon>Candidatus Termititenacales</taxon>
        <taxon>Candidatus Termititenacaceae</taxon>
        <taxon>Candidatus Termititenax</taxon>
    </lineage>
</organism>
<feature type="active site" description="Proton acceptor" evidence="16">
    <location>
        <position position="91"/>
    </location>
</feature>
<keyword evidence="9 16" id="KW-0547">Nucleotide-binding</keyword>
<evidence type="ECO:0000256" key="10">
    <source>
        <dbReference type="ARBA" id="ARBA00022777"/>
    </source>
</evidence>
<feature type="binding site" evidence="16">
    <location>
        <begin position="89"/>
        <end position="92"/>
    </location>
    <ligand>
        <name>substrate</name>
    </ligand>
</feature>
<dbReference type="Pfam" id="PF03309">
    <property type="entry name" value="Pan_kinase"/>
    <property type="match status" value="1"/>
</dbReference>
<dbReference type="Gene3D" id="3.30.420.40">
    <property type="match status" value="2"/>
</dbReference>
<gene>
    <name evidence="16 17" type="primary">coaX</name>
    <name evidence="17" type="ORF">NO1_1183</name>
</gene>
<evidence type="ECO:0000256" key="3">
    <source>
        <dbReference type="ARBA" id="ARBA00004496"/>
    </source>
</evidence>
<dbReference type="InterPro" id="IPR004619">
    <property type="entry name" value="Type_III_PanK"/>
</dbReference>
<dbReference type="PANTHER" id="PTHR34265">
    <property type="entry name" value="TYPE III PANTOTHENATE KINASE"/>
    <property type="match status" value="1"/>
</dbReference>
<comment type="function">
    <text evidence="16">Catalyzes the phosphorylation of pantothenate (Pan), the first step in CoA biosynthesis.</text>
</comment>
<evidence type="ECO:0000256" key="13">
    <source>
        <dbReference type="ARBA" id="ARBA00022993"/>
    </source>
</evidence>
<evidence type="ECO:0000256" key="8">
    <source>
        <dbReference type="ARBA" id="ARBA00022679"/>
    </source>
</evidence>
<protein>
    <recommendedName>
        <fullName evidence="15 16">Type III pantothenate kinase</fullName>
        <ecNumber evidence="6 16">2.7.1.33</ecNumber>
    </recommendedName>
    <alternativeName>
        <fullName evidence="16">PanK-III</fullName>
    </alternativeName>
    <alternativeName>
        <fullName evidence="16">Pantothenic acid kinase</fullName>
    </alternativeName>
</protein>
<dbReference type="GO" id="GO:0004594">
    <property type="term" value="F:pantothenate kinase activity"/>
    <property type="evidence" value="ECO:0007669"/>
    <property type="project" value="UniProtKB-UniRule"/>
</dbReference>
<keyword evidence="16" id="KW-0479">Metal-binding</keyword>
<dbReference type="UniPathway" id="UPA00241">
    <property type="reaction ID" value="UER00352"/>
</dbReference>
<dbReference type="GO" id="GO:0005524">
    <property type="term" value="F:ATP binding"/>
    <property type="evidence" value="ECO:0007669"/>
    <property type="project" value="UniProtKB-UniRule"/>
</dbReference>
<evidence type="ECO:0000256" key="2">
    <source>
        <dbReference type="ARBA" id="ARBA00001958"/>
    </source>
</evidence>
<comment type="cofactor">
    <cofactor evidence="16">
        <name>NH4(+)</name>
        <dbReference type="ChEBI" id="CHEBI:28938"/>
    </cofactor>
    <cofactor evidence="16">
        <name>K(+)</name>
        <dbReference type="ChEBI" id="CHEBI:29103"/>
    </cofactor>
    <text evidence="16">A monovalent cation. Ammonium or potassium.</text>
</comment>
<dbReference type="Proteomes" id="UP000269352">
    <property type="component" value="Unassembled WGS sequence"/>
</dbReference>
<accession>A0A388TAZ2</accession>
<dbReference type="NCBIfam" id="TIGR00671">
    <property type="entry name" value="baf"/>
    <property type="match status" value="1"/>
</dbReference>
<comment type="pathway">
    <text evidence="4 16">Cofactor biosynthesis; coenzyme A biosynthesis; CoA from (R)-pantothenate: step 1/5.</text>
</comment>
<evidence type="ECO:0000256" key="6">
    <source>
        <dbReference type="ARBA" id="ARBA00012102"/>
    </source>
</evidence>
<keyword evidence="7 16" id="KW-0963">Cytoplasm</keyword>
<feature type="binding site" evidence="16">
    <location>
        <position position="111"/>
    </location>
    <ligand>
        <name>K(+)</name>
        <dbReference type="ChEBI" id="CHEBI:29103"/>
    </ligand>
</feature>
<dbReference type="EMBL" id="BGZN01000024">
    <property type="protein sequence ID" value="GBR73918.1"/>
    <property type="molecule type" value="Genomic_DNA"/>
</dbReference>
<keyword evidence="13 16" id="KW-0173">Coenzyme A biosynthesis</keyword>
<dbReference type="GO" id="GO:0015937">
    <property type="term" value="P:coenzyme A biosynthetic process"/>
    <property type="evidence" value="ECO:0007669"/>
    <property type="project" value="UniProtKB-UniRule"/>
</dbReference>
<evidence type="ECO:0000256" key="15">
    <source>
        <dbReference type="ARBA" id="ARBA00040883"/>
    </source>
</evidence>
<comment type="subcellular location">
    <subcellularLocation>
        <location evidence="3 16">Cytoplasm</location>
    </subcellularLocation>
</comment>
<evidence type="ECO:0000256" key="11">
    <source>
        <dbReference type="ARBA" id="ARBA00022840"/>
    </source>
</evidence>